<feature type="domain" description="A to I editase" evidence="1">
    <location>
        <begin position="57"/>
        <end position="387"/>
    </location>
</feature>
<dbReference type="Proteomes" id="UP000242525">
    <property type="component" value="Unassembled WGS sequence"/>
</dbReference>
<dbReference type="Pfam" id="PF02137">
    <property type="entry name" value="A_deamin"/>
    <property type="match status" value="1"/>
</dbReference>
<organism evidence="2 3">
    <name type="scientific">Geotrichum candidum</name>
    <name type="common">Oospora lactis</name>
    <name type="synonym">Dipodascus geotrichum</name>
    <dbReference type="NCBI Taxonomy" id="1173061"/>
    <lineage>
        <taxon>Eukaryota</taxon>
        <taxon>Fungi</taxon>
        <taxon>Dikarya</taxon>
        <taxon>Ascomycota</taxon>
        <taxon>Saccharomycotina</taxon>
        <taxon>Dipodascomycetes</taxon>
        <taxon>Dipodascales</taxon>
        <taxon>Dipodascaceae</taxon>
        <taxon>Geotrichum</taxon>
    </lineage>
</organism>
<comment type="caution">
    <text evidence="2">The sequence shown here is derived from an EMBL/GenBank/DDBJ whole genome shotgun (WGS) entry which is preliminary data.</text>
</comment>
<name>A0A0J9X761_GEOCN</name>
<dbReference type="InterPro" id="IPR002466">
    <property type="entry name" value="A_deamin"/>
</dbReference>
<sequence>MSKRTQAFYDRVASLVISKYSSLPRKGKPIVRTDGTPEWTTLAGIVLETDSSLECVSVATGVKATPDQNLDKLQGRVLHDMHAEILCIRGFNRFLLNECLRLDQHKSKYIRRLEVPVPAKTEPVYPLSLFGPTAGLKIHMYISESPCGDCSLSTTASTYYATAKEIETWQAELERLPNGLVRGRDHFHHVGHVRTKPGRRDSPLSMSKSCSDKLALKQFTSLLSGPVSNIIDSTADDDDDCEASGFFLSSLIVPRSEMVTTDFARAFRGRLADITVPAQYFEFIGTDVEFAHSRKQPSEKGTKPCPYAIVHVANGKSEGTIMGVRQGFKPTSTCKGPSQVARIEIASTVRRVLDQEGVALPENIEYLKFKDLNQDRRALKQEVYKDLTVWASTKSDDFTF</sequence>
<gene>
    <name evidence="2" type="ORF">BN980_GECA04s07006g</name>
</gene>
<dbReference type="GO" id="GO:0002100">
    <property type="term" value="P:tRNA wobble adenosine to inosine editing"/>
    <property type="evidence" value="ECO:0007669"/>
    <property type="project" value="InterPro"/>
</dbReference>
<keyword evidence="3" id="KW-1185">Reference proteome</keyword>
<dbReference type="GO" id="GO:0043829">
    <property type="term" value="F:tRNA-specific adenosine-37 deaminase activity"/>
    <property type="evidence" value="ECO:0007669"/>
    <property type="project" value="TreeGrafter"/>
</dbReference>
<reference evidence="2" key="1">
    <citation type="submission" date="2014-03" db="EMBL/GenBank/DDBJ databases">
        <authorList>
            <person name="Casaregola S."/>
        </authorList>
    </citation>
    <scope>NUCLEOTIDE SEQUENCE [LARGE SCALE GENOMIC DNA]</scope>
    <source>
        <strain evidence="2">CLIB 918</strain>
    </source>
</reference>
<evidence type="ECO:0000313" key="2">
    <source>
        <dbReference type="EMBL" id="CDO53265.1"/>
    </source>
</evidence>
<dbReference type="AlphaFoldDB" id="A0A0J9X761"/>
<evidence type="ECO:0000259" key="1">
    <source>
        <dbReference type="PROSITE" id="PS50141"/>
    </source>
</evidence>
<dbReference type="EMBL" id="CCBN010000004">
    <property type="protein sequence ID" value="CDO53265.1"/>
    <property type="molecule type" value="Genomic_DNA"/>
</dbReference>
<dbReference type="SMART" id="SM00552">
    <property type="entry name" value="ADEAMc"/>
    <property type="match status" value="1"/>
</dbReference>
<proteinExistence type="predicted"/>
<dbReference type="InterPro" id="IPR042935">
    <property type="entry name" value="Tad1"/>
</dbReference>
<dbReference type="PROSITE" id="PS50141">
    <property type="entry name" value="A_DEAMIN_EDITASE"/>
    <property type="match status" value="1"/>
</dbReference>
<dbReference type="GO" id="GO:0003723">
    <property type="term" value="F:RNA binding"/>
    <property type="evidence" value="ECO:0007669"/>
    <property type="project" value="InterPro"/>
</dbReference>
<dbReference type="PANTHER" id="PTHR47803:SF1">
    <property type="entry name" value="TRNA-SPECIFIC ADENOSINE DEAMINASE 1"/>
    <property type="match status" value="1"/>
</dbReference>
<dbReference type="OrthoDB" id="10268011at2759"/>
<dbReference type="STRING" id="1173061.A0A0J9X761"/>
<protein>
    <submittedName>
        <fullName evidence="2">Similar to Saccharomyces cerevisiae YGL243W TAD1 tRNA-specific adenosine deaminasee, deaminates adenosine-37 to inosine in tRNA-Ala</fullName>
    </submittedName>
</protein>
<accession>A0A0J9X761</accession>
<dbReference type="PANTHER" id="PTHR47803">
    <property type="entry name" value="TRNA-SPECIFIC ADENOSINE DEAMINASE 1"/>
    <property type="match status" value="1"/>
</dbReference>
<evidence type="ECO:0000313" key="3">
    <source>
        <dbReference type="Proteomes" id="UP000242525"/>
    </source>
</evidence>